<feature type="chain" id="PRO_5004223467" evidence="2">
    <location>
        <begin position="22"/>
        <end position="341"/>
    </location>
</feature>
<reference evidence="3 4" key="2">
    <citation type="journal article" date="2009" name="BMC Microbiol.">
        <title>The genome sequence of Geobacter metallireducens: features of metabolism, physiology and regulation common and dissimilar to Geobacter sulfurreducens.</title>
        <authorList>
            <person name="Aklujkar M."/>
            <person name="Krushkal J."/>
            <person name="DiBartolo G."/>
            <person name="Lapidus A."/>
            <person name="Land M.L."/>
            <person name="Lovley D.R."/>
        </authorList>
    </citation>
    <scope>NUCLEOTIDE SEQUENCE [LARGE SCALE GENOMIC DNA]</scope>
    <source>
        <strain evidence="4">ATCC 53774 / DSM 7210 / GS-15</strain>
    </source>
</reference>
<dbReference type="PROSITE" id="PS51257">
    <property type="entry name" value="PROKAR_LIPOPROTEIN"/>
    <property type="match status" value="1"/>
</dbReference>
<evidence type="ECO:0000313" key="4">
    <source>
        <dbReference type="Proteomes" id="UP000007073"/>
    </source>
</evidence>
<evidence type="ECO:0000256" key="1">
    <source>
        <dbReference type="SAM" id="MobiDB-lite"/>
    </source>
</evidence>
<accession>Q39ZD2</accession>
<dbReference type="eggNOG" id="COG3170">
    <property type="taxonomic scope" value="Bacteria"/>
</dbReference>
<reference evidence="3 4" key="1">
    <citation type="submission" date="2005-10" db="EMBL/GenBank/DDBJ databases">
        <title>Complete sequence of Geobacter metallireducens GS-15.</title>
        <authorList>
            <consortium name="US DOE Joint Genome Institute"/>
            <person name="Copeland A."/>
            <person name="Lucas S."/>
            <person name="Lapidus A."/>
            <person name="Barry K."/>
            <person name="Detter J.C."/>
            <person name="Glavina T."/>
            <person name="Hammon N."/>
            <person name="Israni S."/>
            <person name="Pitluck S."/>
            <person name="Di Bartolo G."/>
            <person name="Chain P."/>
            <person name="Schmutz J."/>
            <person name="Larimer F."/>
            <person name="Land M."/>
            <person name="Kyrpides N."/>
            <person name="Ivanova N."/>
            <person name="Richardson P."/>
        </authorList>
    </citation>
    <scope>NUCLEOTIDE SEQUENCE [LARGE SCALE GENOMIC DNA]</scope>
    <source>
        <strain evidence="4">ATCC 53774 / DSM 7210 / GS-15</strain>
    </source>
</reference>
<keyword evidence="4" id="KW-1185">Reference proteome</keyword>
<feature type="region of interest" description="Disordered" evidence="1">
    <location>
        <begin position="269"/>
        <end position="341"/>
    </location>
</feature>
<dbReference type="KEGG" id="gme:Gmet_0143"/>
<sequence>MKRIIQWICLAALALAAFGCAHDPFNIPRADYEQKVKVLGVAPIFMDADSDIRHPEKDTLVTLVREYNRKNEKELAEMIKESGAYFSVRFLDAAAPDELYRTLLLRAERRDDAGVVYNKQFFKPEEIRTLVTQNNVDAVLLVTVSGLTMRDRIFSSNLVKYLDSDYNVLSASAQILDANGATLWEYPNFRAGSPSTPVLAELQYPDFDEGAANMDERINVKFKTIPGLTRYLGKKEKDLLFRERKATVPYYHLFDEMVELLKPPIKLFGDEKKGGSAPQPASYQPQPASQPSYQPAPQPAPASKAAPAPAAQPVPAPQPESVAVPEPTPIREVPIDAKPVQ</sequence>
<protein>
    <submittedName>
        <fullName evidence="3">Lipoprotein, putative</fullName>
    </submittedName>
</protein>
<keyword evidence="2" id="KW-0732">Signal</keyword>
<dbReference type="RefSeq" id="WP_004512728.1">
    <property type="nucleotide sequence ID" value="NC_007517.1"/>
</dbReference>
<name>Q39ZD2_GEOMG</name>
<keyword evidence="3" id="KW-0449">Lipoprotein</keyword>
<feature type="signal peptide" evidence="2">
    <location>
        <begin position="1"/>
        <end position="21"/>
    </location>
</feature>
<dbReference type="Proteomes" id="UP000007073">
    <property type="component" value="Chromosome"/>
</dbReference>
<proteinExistence type="predicted"/>
<evidence type="ECO:0000256" key="2">
    <source>
        <dbReference type="SAM" id="SignalP"/>
    </source>
</evidence>
<dbReference type="AlphaFoldDB" id="Q39ZD2"/>
<organism evidence="3 4">
    <name type="scientific">Geobacter metallireducens (strain ATCC 53774 / DSM 7210 / GS-15)</name>
    <dbReference type="NCBI Taxonomy" id="269799"/>
    <lineage>
        <taxon>Bacteria</taxon>
        <taxon>Pseudomonadati</taxon>
        <taxon>Thermodesulfobacteriota</taxon>
        <taxon>Desulfuromonadia</taxon>
        <taxon>Geobacterales</taxon>
        <taxon>Geobacteraceae</taxon>
        <taxon>Geobacter</taxon>
    </lineage>
</organism>
<feature type="compositionally biased region" description="Low complexity" evidence="1">
    <location>
        <begin position="276"/>
        <end position="293"/>
    </location>
</feature>
<dbReference type="HOGENOM" id="CLU_071268_0_0_7"/>
<gene>
    <name evidence="3" type="ordered locus">Gmet_0143</name>
</gene>
<dbReference type="STRING" id="269799.Gmet_0143"/>
<evidence type="ECO:0000313" key="3">
    <source>
        <dbReference type="EMBL" id="ABB30392.1"/>
    </source>
</evidence>
<dbReference type="EMBL" id="CP000148">
    <property type="protein sequence ID" value="ABB30392.1"/>
    <property type="molecule type" value="Genomic_DNA"/>
</dbReference>